<accession>A0ABU5SSB2</accession>
<sequence>MSCQAWLVGGLIVLVGDLAQAPPPPPPPISPERPPQPAVRSGAEILGRPGIRTRYADPSGPAPTAGAKTLPAVGPPSRPLTVPVNERVDFTPTMEEGPFQRPTLRGLFRWDLQQPASR</sequence>
<evidence type="ECO:0000313" key="3">
    <source>
        <dbReference type="Proteomes" id="UP001302329"/>
    </source>
</evidence>
<keyword evidence="3" id="KW-1185">Reference proteome</keyword>
<reference evidence="2 3" key="1">
    <citation type="submission" date="2023-12" db="EMBL/GenBank/DDBJ databases">
        <title>Baltic Sea Cyanobacteria.</title>
        <authorList>
            <person name="Delbaje E."/>
            <person name="Fewer D.P."/>
            <person name="Shishido T.K."/>
        </authorList>
    </citation>
    <scope>NUCLEOTIDE SEQUENCE [LARGE SCALE GENOMIC DNA]</scope>
    <source>
        <strain evidence="2 3">UHCC 0281</strain>
    </source>
</reference>
<evidence type="ECO:0000256" key="1">
    <source>
        <dbReference type="SAM" id="MobiDB-lite"/>
    </source>
</evidence>
<feature type="region of interest" description="Disordered" evidence="1">
    <location>
        <begin position="17"/>
        <end position="83"/>
    </location>
</feature>
<protein>
    <submittedName>
        <fullName evidence="2">Uncharacterized protein</fullName>
    </submittedName>
</protein>
<name>A0ABU5SSB2_9CYAN</name>
<dbReference type="RefSeq" id="WP_323355505.1">
    <property type="nucleotide sequence ID" value="NZ_JAYGHY010000004.1"/>
</dbReference>
<dbReference type="Proteomes" id="UP001302329">
    <property type="component" value="Unassembled WGS sequence"/>
</dbReference>
<dbReference type="EMBL" id="JAYGHY010000004">
    <property type="protein sequence ID" value="MEA5441360.1"/>
    <property type="molecule type" value="Genomic_DNA"/>
</dbReference>
<feature type="compositionally biased region" description="Pro residues" evidence="1">
    <location>
        <begin position="21"/>
        <end position="37"/>
    </location>
</feature>
<comment type="caution">
    <text evidence="2">The sequence shown here is derived from an EMBL/GenBank/DDBJ whole genome shotgun (WGS) entry which is preliminary data.</text>
</comment>
<gene>
    <name evidence="2" type="ORF">VB739_02215</name>
</gene>
<proteinExistence type="predicted"/>
<organism evidence="2 3">
    <name type="scientific">Cyanobium gracile UHCC 0281</name>
    <dbReference type="NCBI Taxonomy" id="3110309"/>
    <lineage>
        <taxon>Bacteria</taxon>
        <taxon>Bacillati</taxon>
        <taxon>Cyanobacteriota</taxon>
        <taxon>Cyanophyceae</taxon>
        <taxon>Synechococcales</taxon>
        <taxon>Prochlorococcaceae</taxon>
        <taxon>Cyanobium</taxon>
    </lineage>
</organism>
<evidence type="ECO:0000313" key="2">
    <source>
        <dbReference type="EMBL" id="MEA5441360.1"/>
    </source>
</evidence>